<evidence type="ECO:0000313" key="3">
    <source>
        <dbReference type="EMBL" id="KAF5332475.1"/>
    </source>
</evidence>
<feature type="domain" description="Nephrocystin 3-like N-terminal" evidence="2">
    <location>
        <begin position="86"/>
        <end position="174"/>
    </location>
</feature>
<evidence type="ECO:0000256" key="1">
    <source>
        <dbReference type="ARBA" id="ARBA00022737"/>
    </source>
</evidence>
<keyword evidence="4" id="KW-1185">Reference proteome</keyword>
<dbReference type="AlphaFoldDB" id="A0A8H5BZS9"/>
<proteinExistence type="predicted"/>
<protein>
    <recommendedName>
        <fullName evidence="2">Nephrocystin 3-like N-terminal domain-containing protein</fullName>
    </recommendedName>
</protein>
<dbReference type="InterPro" id="IPR056884">
    <property type="entry name" value="NPHP3-like_N"/>
</dbReference>
<name>A0A8H5BZS9_9AGAR</name>
<evidence type="ECO:0000259" key="2">
    <source>
        <dbReference type="Pfam" id="PF24883"/>
    </source>
</evidence>
<dbReference type="Pfam" id="PF24883">
    <property type="entry name" value="NPHP3_N"/>
    <property type="match status" value="1"/>
</dbReference>
<dbReference type="PANTHER" id="PTHR10039:SF16">
    <property type="entry name" value="GPI INOSITOL-DEACYLASE"/>
    <property type="match status" value="1"/>
</dbReference>
<comment type="caution">
    <text evidence="3">The sequence shown here is derived from an EMBL/GenBank/DDBJ whole genome shotgun (WGS) entry which is preliminary data.</text>
</comment>
<keyword evidence="1" id="KW-0677">Repeat</keyword>
<gene>
    <name evidence="3" type="ORF">D9611_005348</name>
</gene>
<reference evidence="3 4" key="1">
    <citation type="journal article" date="2020" name="ISME J.">
        <title>Uncovering the hidden diversity of litter-decomposition mechanisms in mushroom-forming fungi.</title>
        <authorList>
            <person name="Floudas D."/>
            <person name="Bentzer J."/>
            <person name="Ahren D."/>
            <person name="Johansson T."/>
            <person name="Persson P."/>
            <person name="Tunlid A."/>
        </authorList>
    </citation>
    <scope>NUCLEOTIDE SEQUENCE [LARGE SCALE GENOMIC DNA]</scope>
    <source>
        <strain evidence="3 4">CBS 175.51</strain>
    </source>
</reference>
<dbReference type="InterPro" id="IPR027417">
    <property type="entry name" value="P-loop_NTPase"/>
</dbReference>
<dbReference type="Gene3D" id="3.40.50.300">
    <property type="entry name" value="P-loop containing nucleotide triphosphate hydrolases"/>
    <property type="match status" value="1"/>
</dbReference>
<sequence>MDPDLQVARDRMDVDQGGAQFFSGASNITARDITVQNAGRDMINNIVVNPAPISGPEASIEEVTAWLKGANFRAIYRLSLETRMDDTGTWFIATFEFGEFVRQKGRVVWATGLPGSGKTILASISIEHLEVRFSGRSDVAILYAFLRYSEKPTFLQIIAGLLTQYIKMSSHAQKQSNF</sequence>
<organism evidence="3 4">
    <name type="scientific">Ephemerocybe angulata</name>
    <dbReference type="NCBI Taxonomy" id="980116"/>
    <lineage>
        <taxon>Eukaryota</taxon>
        <taxon>Fungi</taxon>
        <taxon>Dikarya</taxon>
        <taxon>Basidiomycota</taxon>
        <taxon>Agaricomycotina</taxon>
        <taxon>Agaricomycetes</taxon>
        <taxon>Agaricomycetidae</taxon>
        <taxon>Agaricales</taxon>
        <taxon>Agaricineae</taxon>
        <taxon>Psathyrellaceae</taxon>
        <taxon>Ephemerocybe</taxon>
    </lineage>
</organism>
<dbReference type="OrthoDB" id="448455at2759"/>
<dbReference type="PANTHER" id="PTHR10039">
    <property type="entry name" value="AMELOGENIN"/>
    <property type="match status" value="1"/>
</dbReference>
<evidence type="ECO:0000313" key="4">
    <source>
        <dbReference type="Proteomes" id="UP000541558"/>
    </source>
</evidence>
<dbReference type="EMBL" id="JAACJK010000110">
    <property type="protein sequence ID" value="KAF5332475.1"/>
    <property type="molecule type" value="Genomic_DNA"/>
</dbReference>
<accession>A0A8H5BZS9</accession>
<dbReference type="Proteomes" id="UP000541558">
    <property type="component" value="Unassembled WGS sequence"/>
</dbReference>